<comment type="caution">
    <text evidence="1">The sequence shown here is derived from an EMBL/GenBank/DDBJ whole genome shotgun (WGS) entry which is preliminary data.</text>
</comment>
<dbReference type="AlphaFoldDB" id="A0ABD0J4G7"/>
<protein>
    <submittedName>
        <fullName evidence="1">Uncharacterized protein</fullName>
    </submittedName>
</protein>
<reference evidence="1 2" key="1">
    <citation type="journal article" date="2023" name="Sci. Data">
        <title>Genome assembly of the Korean intertidal mud-creeper Batillaria attramentaria.</title>
        <authorList>
            <person name="Patra A.K."/>
            <person name="Ho P.T."/>
            <person name="Jun S."/>
            <person name="Lee S.J."/>
            <person name="Kim Y."/>
            <person name="Won Y.J."/>
        </authorList>
    </citation>
    <scope>NUCLEOTIDE SEQUENCE [LARGE SCALE GENOMIC DNA]</scope>
    <source>
        <strain evidence="1">Wonlab-2016</strain>
    </source>
</reference>
<feature type="non-terminal residue" evidence="1">
    <location>
        <position position="1"/>
    </location>
</feature>
<dbReference type="EMBL" id="JACVVK020000651">
    <property type="protein sequence ID" value="KAK7460341.1"/>
    <property type="molecule type" value="Genomic_DNA"/>
</dbReference>
<dbReference type="Proteomes" id="UP001519460">
    <property type="component" value="Unassembled WGS sequence"/>
</dbReference>
<organism evidence="1 2">
    <name type="scientific">Batillaria attramentaria</name>
    <dbReference type="NCBI Taxonomy" id="370345"/>
    <lineage>
        <taxon>Eukaryota</taxon>
        <taxon>Metazoa</taxon>
        <taxon>Spiralia</taxon>
        <taxon>Lophotrochozoa</taxon>
        <taxon>Mollusca</taxon>
        <taxon>Gastropoda</taxon>
        <taxon>Caenogastropoda</taxon>
        <taxon>Sorbeoconcha</taxon>
        <taxon>Cerithioidea</taxon>
        <taxon>Batillariidae</taxon>
        <taxon>Batillaria</taxon>
    </lineage>
</organism>
<name>A0ABD0J4G7_9CAEN</name>
<accession>A0ABD0J4G7</accession>
<evidence type="ECO:0000313" key="1">
    <source>
        <dbReference type="EMBL" id="KAK7460341.1"/>
    </source>
</evidence>
<keyword evidence="2" id="KW-1185">Reference proteome</keyword>
<proteinExistence type="predicted"/>
<sequence>RDDSNQRRTLDFVFPSWKGLALNPQKTARSSSKKVQRWTVNAKPLVMPINPYCHGRVTLTQLVW</sequence>
<evidence type="ECO:0000313" key="2">
    <source>
        <dbReference type="Proteomes" id="UP001519460"/>
    </source>
</evidence>
<gene>
    <name evidence="1" type="ORF">BaRGS_00038899</name>
</gene>